<evidence type="ECO:0000256" key="1">
    <source>
        <dbReference type="ARBA" id="ARBA00023054"/>
    </source>
</evidence>
<sequence>MERDGSKKRVVMAQSLGWLTESSIMPKKHKPIVGVGPSSILQLKAQLYKTQEEAKKAKDLNPDIEFHHAKTKTNALLHDVFSHKNSGVDSRAHRDKLELKAEKDGSNSYAALEKKAELYDKLARGELPDEEEKEKYCVDFFSKSFVQDEAEQPSQISDDSYPTIPLDNRNYDPDLSILPKPLGVGGTVGLANNDEHKRFVREVHEEVNQAREKASAVKSRRQEQVTARRQKLRQAYLKKQLEKLKDATKTES</sequence>
<evidence type="ECO:0000256" key="2">
    <source>
        <dbReference type="SAM" id="MobiDB-lite"/>
    </source>
</evidence>
<dbReference type="InterPro" id="IPR025066">
    <property type="entry name" value="CCDC174-like"/>
</dbReference>
<organism evidence="3 4">
    <name type="scientific">Kingdonia uniflora</name>
    <dbReference type="NCBI Taxonomy" id="39325"/>
    <lineage>
        <taxon>Eukaryota</taxon>
        <taxon>Viridiplantae</taxon>
        <taxon>Streptophyta</taxon>
        <taxon>Embryophyta</taxon>
        <taxon>Tracheophyta</taxon>
        <taxon>Spermatophyta</taxon>
        <taxon>Magnoliopsida</taxon>
        <taxon>Ranunculales</taxon>
        <taxon>Circaeasteraceae</taxon>
        <taxon>Kingdonia</taxon>
    </lineage>
</organism>
<dbReference type="AlphaFoldDB" id="A0A7J7M490"/>
<evidence type="ECO:0000313" key="4">
    <source>
        <dbReference type="Proteomes" id="UP000541444"/>
    </source>
</evidence>
<feature type="compositionally biased region" description="Basic and acidic residues" evidence="2">
    <location>
        <begin position="210"/>
        <end position="223"/>
    </location>
</feature>
<comment type="caution">
    <text evidence="3">The sequence shown here is derived from an EMBL/GenBank/DDBJ whole genome shotgun (WGS) entry which is preliminary data.</text>
</comment>
<name>A0A7J7M490_9MAGN</name>
<accession>A0A7J7M490</accession>
<dbReference type="OrthoDB" id="333551at2759"/>
<protein>
    <submittedName>
        <fullName evidence="3">Uncharacterized protein</fullName>
    </submittedName>
</protein>
<gene>
    <name evidence="3" type="ORF">GIB67_011197</name>
</gene>
<reference evidence="3 4" key="1">
    <citation type="journal article" date="2020" name="IScience">
        <title>Genome Sequencing of the Endangered Kingdonia uniflora (Circaeasteraceae, Ranunculales) Reveals Potential Mechanisms of Evolutionary Specialization.</title>
        <authorList>
            <person name="Sun Y."/>
            <person name="Deng T."/>
            <person name="Zhang A."/>
            <person name="Moore M.J."/>
            <person name="Landis J.B."/>
            <person name="Lin N."/>
            <person name="Zhang H."/>
            <person name="Zhang X."/>
            <person name="Huang J."/>
            <person name="Zhang X."/>
            <person name="Sun H."/>
            <person name="Wang H."/>
        </authorList>
    </citation>
    <scope>NUCLEOTIDE SEQUENCE [LARGE SCALE GENOMIC DNA]</scope>
    <source>
        <strain evidence="3">TB1705</strain>
        <tissue evidence="3">Leaf</tissue>
    </source>
</reference>
<feature type="region of interest" description="Disordered" evidence="2">
    <location>
        <begin position="210"/>
        <end position="230"/>
    </location>
</feature>
<dbReference type="Proteomes" id="UP000541444">
    <property type="component" value="Unassembled WGS sequence"/>
</dbReference>
<dbReference type="PANTHER" id="PTHR15885">
    <property type="entry name" value="COILED-COIL DOMAIN-CONTAINING PROTEIN 174"/>
    <property type="match status" value="1"/>
</dbReference>
<evidence type="ECO:0000313" key="3">
    <source>
        <dbReference type="EMBL" id="KAF6149588.1"/>
    </source>
</evidence>
<keyword evidence="1" id="KW-0175">Coiled coil</keyword>
<feature type="region of interest" description="Disordered" evidence="2">
    <location>
        <begin position="148"/>
        <end position="168"/>
    </location>
</feature>
<proteinExistence type="predicted"/>
<keyword evidence="4" id="KW-1185">Reference proteome</keyword>
<dbReference type="PANTHER" id="PTHR15885:SF1">
    <property type="entry name" value="COILED-COIL DOMAIN-CONTAINING PROTEIN 174"/>
    <property type="match status" value="1"/>
</dbReference>
<dbReference type="EMBL" id="JACGCM010001789">
    <property type="protein sequence ID" value="KAF6149588.1"/>
    <property type="molecule type" value="Genomic_DNA"/>
</dbReference>
<dbReference type="GO" id="GO:0005634">
    <property type="term" value="C:nucleus"/>
    <property type="evidence" value="ECO:0007669"/>
    <property type="project" value="TreeGrafter"/>
</dbReference>